<accession>A0ABT0CD61</accession>
<dbReference type="RefSeq" id="WP_244351451.1">
    <property type="nucleotide sequence ID" value="NZ_JAFIRA010000035.1"/>
</dbReference>
<proteinExistence type="predicted"/>
<sequence>MLDNLTTRVLENAAKRRWRERAYSRFLQDWRRQVVLLRRQRAGEFGPPLGDPSCTFSAQSVWLRCAVNPQGPCQGCIHYLSRIPKEPD</sequence>
<dbReference type="InterPro" id="IPR045589">
    <property type="entry name" value="DUF6464"/>
</dbReference>
<protein>
    <submittedName>
        <fullName evidence="1">Uncharacterized protein</fullName>
    </submittedName>
</protein>
<evidence type="ECO:0000313" key="2">
    <source>
        <dbReference type="Proteomes" id="UP000830835"/>
    </source>
</evidence>
<evidence type="ECO:0000313" key="1">
    <source>
        <dbReference type="EMBL" id="MCJ2543723.1"/>
    </source>
</evidence>
<keyword evidence="2" id="KW-1185">Reference proteome</keyword>
<reference evidence="1" key="1">
    <citation type="submission" date="2021-02" db="EMBL/GenBank/DDBJ databases">
        <title>The CRISPR/cas machinery reduction and long-range gene transfer in the hot spring cyanobacterium Synechococcus.</title>
        <authorList>
            <person name="Dvorak P."/>
            <person name="Jahodarova E."/>
            <person name="Hasler P."/>
            <person name="Poulickova A."/>
        </authorList>
    </citation>
    <scope>NUCLEOTIDE SEQUENCE</scope>
    <source>
        <strain evidence="1">Rupite</strain>
    </source>
</reference>
<dbReference type="EMBL" id="JAFIRA010000035">
    <property type="protein sequence ID" value="MCJ2543723.1"/>
    <property type="molecule type" value="Genomic_DNA"/>
</dbReference>
<dbReference type="Proteomes" id="UP000830835">
    <property type="component" value="Unassembled WGS sequence"/>
</dbReference>
<dbReference type="Pfam" id="PF20065">
    <property type="entry name" value="DUF6464"/>
    <property type="match status" value="1"/>
</dbReference>
<organism evidence="1 2">
    <name type="scientific">Thermostichus vulcanus str. 'Rupite'</name>
    <dbReference type="NCBI Taxonomy" id="2813851"/>
    <lineage>
        <taxon>Bacteria</taxon>
        <taxon>Bacillati</taxon>
        <taxon>Cyanobacteriota</taxon>
        <taxon>Cyanophyceae</taxon>
        <taxon>Thermostichales</taxon>
        <taxon>Thermostichaceae</taxon>
        <taxon>Thermostichus</taxon>
    </lineage>
</organism>
<name>A0ABT0CD61_THEVL</name>
<comment type="caution">
    <text evidence="1">The sequence shown here is derived from an EMBL/GenBank/DDBJ whole genome shotgun (WGS) entry which is preliminary data.</text>
</comment>
<gene>
    <name evidence="1" type="ORF">JX360_12545</name>
</gene>